<feature type="compositionally biased region" description="Gly residues" evidence="1">
    <location>
        <begin position="1395"/>
        <end position="1410"/>
    </location>
</feature>
<keyword evidence="3" id="KW-1185">Reference proteome</keyword>
<evidence type="ECO:0000256" key="1">
    <source>
        <dbReference type="SAM" id="MobiDB-lite"/>
    </source>
</evidence>
<dbReference type="Proteomes" id="UP000008153">
    <property type="component" value="Chromosome 12"/>
</dbReference>
<feature type="compositionally biased region" description="Gly residues" evidence="1">
    <location>
        <begin position="457"/>
        <end position="468"/>
    </location>
</feature>
<sequence>MHPSGRSYTVHGRGCEVTHARPRGFPFPLPSLRTSPARLASSSVSSAFVDFTRSPTTSRARTSAQQTPREKEWWFTKARRAPSNARSGPSTHGIAHVNDINALLSYAVEWRGAIEAPPHSLLPVLVMSASGSLEKLLPSLYEFLSVHPSDACAPSSAAPTQRSGAGLYPGGSSGSRHTNVTSPSAICASSIGPELSCASPDVVAESYARWRRCITVWRRVIGNDSVFLTVLLHAGCLWCPNYTALHRARRDIATRAEQQRRLAQAASVSGGDVLAFEAGNAAAAASEQGGNVMLRWATPTADAPRSTPVKRRGKRGGKAAAEAAAHSVRALAAAAESHAELAAVCPASVWALHVLHFLRVEEVYAVPCSSTAKSERQGATTRTNSAPSSCASWSPDGDSGDSSENELSITSCSSRISRSGSHDSHSSVESERAVGDQTSDAAEGRIVSVRRSAVGRGSCGGRSGGGRGGKQRGVKRQRGAEREKRSGASGRNDSHKKRRRPDGDPAREARSPCSASRMQWATSSSLLPKLSNKESGGGGVKHLGSTLAAVLSVLQQQEQHRASARRRDGSADDGAEGGDEEMRHGNSKDFGTTGCSTRDSGNGALNAAYATAAQKHALLLRATITLVSEEEPLVQKVATALVNEWLDLVSVQAPTPQSRGTAADAPTTVKDEETAFSDSSAILGTVGGARSARRRRTALTGSRSSSCTDTPEQALRHRRVCDARHYWLSCVLKMVAYLDGVHSALREENTHIGAVLARQGIAPQDAEDTFTKSLPAIVNCALVEEVLHSAAAGLPASQARAFSAWAAPSLLASARAASTARLWMPPPVLLLPFHLIGRGSVFGVWLPPSAASAGGSTGHPPAARTPTRAQGCFVPCVVDSHGLHLGMEPLCGWGTHEPASKPGGEEHGAGVAALQAWKREPVGVSAQEAASRPFHPERSPRHRRLGFAVRCAESESLLERRYLASLEHLLPILRVPDVASQLATDGGLRSDQPERQPSLRWWPCMLSETAGSPRMDVYVARTLLMLPIPAQSTLDSSTDHAASATRVDSGARAGACTLDGAHHAETRTKNLSGVLASSSAAVGAGKRPRGSFTRGLTRSAEEQAVRHQHPLLYHAMRAHLRADKVLYKACSDVSENGVAELVLLYGDPRGEEATALRQMGFTVHTGSHHRLGRSGAAFARRTGSSAVSSVTGLSSGASGGSGRLTLARDALGTTLEGMYLVARRVLGLQGLFVSSASAFTTPATAAPAEARVGGKGCPSTTGAAAFEDEGGPCDLAKGTAATSVAAFPVCAQTEREALGTVAATLALTCLVLSHSLLDDLLEQPSVVLLTTELASFVLDVSLLMPRPVPRLLKADGFALALLLQPAQSLLLMVGLAATLVTREVHMVAASHRGGEAGSGSGGGRGQGAGGTSSASKSVAQQWHPWWSAFRAAVLRDTELPSCLYSGIWPIVESAEGSLATFAAEVRRGTSSNRQADDGKRSHPSPVVGSDGRDDDVVAGAPAHVSARGGAGSGRRILSLSVPSPPVAADRHLLADVQDTPSSKSSDATPCRSSVDGATPYGRRLLLKAPPASGVAGQLSAKAAVNRKDHATACGAGGVVSASQSYTPRRLCGHAVLCQDDGICSAGTETSDAHATASALLFAEGVCVVSDNETAPLGASSVHAKVAAPISRTLSLSLTRATLLPRLTSAVASTLWASLEAEEMHWPAGAA</sequence>
<dbReference type="InParanoid" id="E9AGB2"/>
<evidence type="ECO:0000313" key="2">
    <source>
        <dbReference type="EMBL" id="CBZ08412.1"/>
    </source>
</evidence>
<feature type="compositionally biased region" description="Basic and acidic residues" evidence="1">
    <location>
        <begin position="501"/>
        <end position="510"/>
    </location>
</feature>
<reference evidence="2 3" key="2">
    <citation type="journal article" date="2011" name="Genome Res.">
        <title>Chromosome and gene copy number variation allow major structural change between species and strains of Leishmania.</title>
        <authorList>
            <person name="Rogers M.B."/>
            <person name="Hilley J.D."/>
            <person name="Dickens N.J."/>
            <person name="Wilkes J."/>
            <person name="Bates P.A."/>
            <person name="Depledge D.P."/>
            <person name="Harris D."/>
            <person name="Her Y."/>
            <person name="Herzyk P."/>
            <person name="Imamura H."/>
            <person name="Otto T.D."/>
            <person name="Sanders M."/>
            <person name="Seeger K."/>
            <person name="Dujardin J.C."/>
            <person name="Berriman M."/>
            <person name="Smith D.F."/>
            <person name="Hertz-Fowler C."/>
            <person name="Mottram J.C."/>
        </authorList>
    </citation>
    <scope>NUCLEOTIDE SEQUENCE [LARGE SCALE GENOMIC DNA]</scope>
    <source>
        <strain evidence="2 3">JPCM5</strain>
    </source>
</reference>
<feature type="compositionally biased region" description="Basic residues" evidence="1">
    <location>
        <begin position="308"/>
        <end position="317"/>
    </location>
</feature>
<dbReference type="eggNOG" id="ENOG502S7IV">
    <property type="taxonomic scope" value="Eukaryota"/>
</dbReference>
<feature type="region of interest" description="Disordered" evidence="1">
    <location>
        <begin position="1468"/>
        <end position="1497"/>
    </location>
</feature>
<gene>
    <name evidence="2" type="ORF">LINJ.12.0210</name>
</gene>
<feature type="region of interest" description="Disordered" evidence="1">
    <location>
        <begin position="1536"/>
        <end position="1556"/>
    </location>
</feature>
<feature type="compositionally biased region" description="Polar residues" evidence="1">
    <location>
        <begin position="369"/>
        <end position="392"/>
    </location>
</feature>
<feature type="compositionally biased region" description="Polar residues" evidence="1">
    <location>
        <begin position="513"/>
        <end position="526"/>
    </location>
</feature>
<organism evidence="2 3">
    <name type="scientific">Leishmania infantum</name>
    <dbReference type="NCBI Taxonomy" id="5671"/>
    <lineage>
        <taxon>Eukaryota</taxon>
        <taxon>Discoba</taxon>
        <taxon>Euglenozoa</taxon>
        <taxon>Kinetoplastea</taxon>
        <taxon>Metakinetoplastina</taxon>
        <taxon>Trypanosomatida</taxon>
        <taxon>Trypanosomatidae</taxon>
        <taxon>Leishmaniinae</taxon>
        <taxon>Leishmania</taxon>
    </lineage>
</organism>
<proteinExistence type="predicted"/>
<feature type="region of interest" description="Disordered" evidence="1">
    <location>
        <begin position="155"/>
        <end position="176"/>
    </location>
</feature>
<reference evidence="2 3" key="1">
    <citation type="journal article" date="2007" name="Nat. Genet.">
        <title>Comparative genomic analysis of three Leishmania species that cause diverse human disease.</title>
        <authorList>
            <person name="Peacock C.S."/>
            <person name="Seeger K."/>
            <person name="Harris D."/>
            <person name="Murphy L."/>
            <person name="Ruiz J.C."/>
            <person name="Quail M.A."/>
            <person name="Peters N."/>
            <person name="Adlem E."/>
            <person name="Tivey A."/>
            <person name="Aslett M."/>
            <person name="Kerhornou A."/>
            <person name="Ivens A."/>
            <person name="Fraser A."/>
            <person name="Rajandream M.A."/>
            <person name="Carver T."/>
            <person name="Norbertczak H."/>
            <person name="Chillingworth T."/>
            <person name="Hance Z."/>
            <person name="Jagels K."/>
            <person name="Moule S."/>
            <person name="Ormond D."/>
            <person name="Rutter S."/>
            <person name="Squares R."/>
            <person name="Whitehead S."/>
            <person name="Rabbinowitsch E."/>
            <person name="Arrowsmith C."/>
            <person name="White B."/>
            <person name="Thurston S."/>
            <person name="Bringaud F."/>
            <person name="Baldauf S.L."/>
            <person name="Faulconbridge A."/>
            <person name="Jeffares D."/>
            <person name="Depledge D.P."/>
            <person name="Oyola S.O."/>
            <person name="Hilley J.D."/>
            <person name="Brito L.O."/>
            <person name="Tosi L.R."/>
            <person name="Barrell B."/>
            <person name="Cruz A.K."/>
            <person name="Mottram J.C."/>
            <person name="Smith D.F."/>
            <person name="Berriman M."/>
        </authorList>
    </citation>
    <scope>NUCLEOTIDE SEQUENCE [LARGE SCALE GENOMIC DNA]</scope>
    <source>
        <strain evidence="2 3">JPCM5</strain>
    </source>
</reference>
<reference key="3">
    <citation type="submission" date="2011-02" db="EMBL/GenBank/DDBJ databases">
        <title>Chromosome and gene copy number variation allow genomic structural differences between species and strains of Leishmania.</title>
        <authorList>
            <person name="Hilley J.D."/>
            <person name="Rogers M."/>
            <person name="Wilkes J."/>
            <person name="Dickens N.J."/>
            <person name="Bates P."/>
            <person name="Depledge D.P."/>
            <person name="Harris D."/>
            <person name="Her Y."/>
            <person name="Herzyk P."/>
            <person name="Imamura H."/>
            <person name="Otto T.D."/>
            <person name="Saad W."/>
            <person name="Seeger K."/>
            <person name="Berriman M."/>
            <person name="Smith D.F."/>
            <person name="Hertz-Fowler C."/>
            <person name="Mottram J.C."/>
        </authorList>
    </citation>
    <scope>NUCLEOTIDE SEQUENCE</scope>
    <source>
        <strain>JPCM5</strain>
    </source>
</reference>
<evidence type="ECO:0000313" key="3">
    <source>
        <dbReference type="Proteomes" id="UP000008153"/>
    </source>
</evidence>
<feature type="region of interest" description="Disordered" evidence="1">
    <location>
        <begin position="555"/>
        <end position="595"/>
    </location>
</feature>
<feature type="compositionally biased region" description="Polar residues" evidence="1">
    <location>
        <begin position="1538"/>
        <end position="1551"/>
    </location>
</feature>
<name>E9AGB2_LEIIN</name>
<feature type="compositionally biased region" description="Low complexity" evidence="1">
    <location>
        <begin position="405"/>
        <end position="419"/>
    </location>
</feature>
<dbReference type="KEGG" id="lif:LINJ.12.0210"/>
<feature type="region of interest" description="Disordered" evidence="1">
    <location>
        <begin position="1392"/>
        <end position="1414"/>
    </location>
</feature>
<feature type="region of interest" description="Disordered" evidence="1">
    <location>
        <begin position="369"/>
        <end position="541"/>
    </location>
</feature>
<dbReference type="AlphaFoldDB" id="E9AGB2"/>
<protein>
    <submittedName>
        <fullName evidence="2">Uncharacterized protein</fullName>
    </submittedName>
</protein>
<feature type="region of interest" description="Disordered" evidence="1">
    <location>
        <begin position="297"/>
        <end position="320"/>
    </location>
</feature>
<dbReference type="EMBL" id="FR796444">
    <property type="protein sequence ID" value="CBZ08412.1"/>
    <property type="molecule type" value="Genomic_DNA"/>
</dbReference>
<dbReference type="RefSeq" id="XP_003392264.1">
    <property type="nucleotide sequence ID" value="XM_003392216.1"/>
</dbReference>
<feature type="compositionally biased region" description="Basic and acidic residues" evidence="1">
    <location>
        <begin position="420"/>
        <end position="434"/>
    </location>
</feature>
<accession>E9AGB2</accession>
<dbReference type="VEuPathDB" id="TriTrypDB:LINF_120007400"/>
<dbReference type="GeneID" id="10966208"/>
<feature type="compositionally biased region" description="Basic and acidic residues" evidence="1">
    <location>
        <begin position="558"/>
        <end position="570"/>
    </location>
</feature>
<feature type="compositionally biased region" description="Low complexity" evidence="1">
    <location>
        <begin position="444"/>
        <end position="456"/>
    </location>
</feature>